<gene>
    <name evidence="2" type="ORF">FHR33_001643</name>
</gene>
<evidence type="ECO:0000313" key="2">
    <source>
        <dbReference type="EMBL" id="MBB3725783.1"/>
    </source>
</evidence>
<dbReference type="GO" id="GO:0046503">
    <property type="term" value="P:glycerolipid catabolic process"/>
    <property type="evidence" value="ECO:0007669"/>
    <property type="project" value="TreeGrafter"/>
</dbReference>
<dbReference type="InterPro" id="IPR000073">
    <property type="entry name" value="AB_hydrolase_1"/>
</dbReference>
<dbReference type="GeneID" id="95388193"/>
<organism evidence="2 3">
    <name type="scientific">Nonomuraea dietziae</name>
    <dbReference type="NCBI Taxonomy" id="65515"/>
    <lineage>
        <taxon>Bacteria</taxon>
        <taxon>Bacillati</taxon>
        <taxon>Actinomycetota</taxon>
        <taxon>Actinomycetes</taxon>
        <taxon>Streptosporangiales</taxon>
        <taxon>Streptosporangiaceae</taxon>
        <taxon>Nonomuraea</taxon>
    </lineage>
</organism>
<sequence length="272" mass="28650">MKKTETLQAPGARLYYEVQGSGPILLMIPGGPTDAGIFAAVTPLLAEHFTVVPYDPRGNSRSVPDDPALEQDIDVHGDDAARLVAELGGEPAYVFGSSGGAQIALNLAARHPDLVRVVVAHEPPCVRLLPDADQVAAGMEEVASTYEREGVPAGMQKFNELIGMSEEDAPQGPPSPEQQEMFGRLMGNLGYFLGKGVRPISSYRPDFEALRSGSPRIVVGIGESTEGQLARRSAIALAEQAGLEPVVFPGGHGGFADAPEAFAARLAEVLRA</sequence>
<feature type="domain" description="AB hydrolase-1" evidence="1">
    <location>
        <begin position="23"/>
        <end position="146"/>
    </location>
</feature>
<dbReference type="SUPFAM" id="SSF53474">
    <property type="entry name" value="alpha/beta-Hydrolases"/>
    <property type="match status" value="1"/>
</dbReference>
<dbReference type="Proteomes" id="UP000579945">
    <property type="component" value="Unassembled WGS sequence"/>
</dbReference>
<dbReference type="AlphaFoldDB" id="A0A7W5Y9G3"/>
<proteinExistence type="predicted"/>
<dbReference type="InterPro" id="IPR029058">
    <property type="entry name" value="AB_hydrolase_fold"/>
</dbReference>
<evidence type="ECO:0000259" key="1">
    <source>
        <dbReference type="Pfam" id="PF00561"/>
    </source>
</evidence>
<dbReference type="PANTHER" id="PTHR43433:SF5">
    <property type="entry name" value="AB HYDROLASE-1 DOMAIN-CONTAINING PROTEIN"/>
    <property type="match status" value="1"/>
</dbReference>
<protein>
    <submittedName>
        <fullName evidence="2">Pimeloyl-ACP methyl ester carboxylesterase</fullName>
    </submittedName>
</protein>
<dbReference type="EMBL" id="JACIBV010000001">
    <property type="protein sequence ID" value="MBB3725783.1"/>
    <property type="molecule type" value="Genomic_DNA"/>
</dbReference>
<name>A0A7W5Y9G3_9ACTN</name>
<dbReference type="RefSeq" id="WP_183645342.1">
    <property type="nucleotide sequence ID" value="NZ_JACIBV010000001.1"/>
</dbReference>
<dbReference type="InterPro" id="IPR050471">
    <property type="entry name" value="AB_hydrolase"/>
</dbReference>
<dbReference type="PANTHER" id="PTHR43433">
    <property type="entry name" value="HYDROLASE, ALPHA/BETA FOLD FAMILY PROTEIN"/>
    <property type="match status" value="1"/>
</dbReference>
<accession>A0A7W5Y9G3</accession>
<keyword evidence="3" id="KW-1185">Reference proteome</keyword>
<comment type="caution">
    <text evidence="2">The sequence shown here is derived from an EMBL/GenBank/DDBJ whole genome shotgun (WGS) entry which is preliminary data.</text>
</comment>
<dbReference type="Gene3D" id="3.40.50.1820">
    <property type="entry name" value="alpha/beta hydrolase"/>
    <property type="match status" value="1"/>
</dbReference>
<evidence type="ECO:0000313" key="3">
    <source>
        <dbReference type="Proteomes" id="UP000579945"/>
    </source>
</evidence>
<dbReference type="GO" id="GO:0004806">
    <property type="term" value="F:triacylglycerol lipase activity"/>
    <property type="evidence" value="ECO:0007669"/>
    <property type="project" value="TreeGrafter"/>
</dbReference>
<dbReference type="Pfam" id="PF00561">
    <property type="entry name" value="Abhydrolase_1"/>
    <property type="match status" value="1"/>
</dbReference>
<reference evidence="2 3" key="1">
    <citation type="submission" date="2020-08" db="EMBL/GenBank/DDBJ databases">
        <title>Sequencing the genomes of 1000 actinobacteria strains.</title>
        <authorList>
            <person name="Klenk H.-P."/>
        </authorList>
    </citation>
    <scope>NUCLEOTIDE SEQUENCE [LARGE SCALE GENOMIC DNA]</scope>
    <source>
        <strain evidence="2 3">DSM 44320</strain>
    </source>
</reference>